<name>A0A5K8ADF7_9BACT</name>
<dbReference type="EMBL" id="AP021879">
    <property type="protein sequence ID" value="BBO90589.1"/>
    <property type="molecule type" value="Genomic_DNA"/>
</dbReference>
<evidence type="ECO:0000313" key="2">
    <source>
        <dbReference type="Proteomes" id="UP000422108"/>
    </source>
</evidence>
<evidence type="ECO:0000313" key="1">
    <source>
        <dbReference type="EMBL" id="BBO90589.1"/>
    </source>
</evidence>
<keyword evidence="2" id="KW-1185">Reference proteome</keyword>
<reference evidence="1 2" key="1">
    <citation type="submission" date="2019-11" db="EMBL/GenBank/DDBJ databases">
        <title>Comparative genomics of hydrocarbon-degrading Desulfosarcina strains.</title>
        <authorList>
            <person name="Watanabe M."/>
            <person name="Kojima H."/>
            <person name="Fukui M."/>
        </authorList>
    </citation>
    <scope>NUCLEOTIDE SEQUENCE [LARGE SCALE GENOMIC DNA]</scope>
    <source>
        <strain evidence="2">oXyS1</strain>
    </source>
</reference>
<sequence>MFGDLRSMIIDAMGNWKTGNQLSPFWQPVIPIYIVDFDPDPDFDFDKHKPELHAIALRFNRRPAGVPLAITRFREIGERRLDKPSGNR</sequence>
<organism evidence="1 2">
    <name type="scientific">Desulfosarcina ovata subsp. ovata</name>
    <dbReference type="NCBI Taxonomy" id="2752305"/>
    <lineage>
        <taxon>Bacteria</taxon>
        <taxon>Pseudomonadati</taxon>
        <taxon>Thermodesulfobacteriota</taxon>
        <taxon>Desulfobacteria</taxon>
        <taxon>Desulfobacterales</taxon>
        <taxon>Desulfosarcinaceae</taxon>
        <taxon>Desulfosarcina</taxon>
    </lineage>
</organism>
<gene>
    <name evidence="1" type="ORF">DSCOOX_37690</name>
</gene>
<protein>
    <submittedName>
        <fullName evidence="1">Uncharacterized protein</fullName>
    </submittedName>
</protein>
<accession>A0A5K8ADF7</accession>
<proteinExistence type="predicted"/>
<dbReference type="Proteomes" id="UP000422108">
    <property type="component" value="Chromosome"/>
</dbReference>
<dbReference type="AlphaFoldDB" id="A0A5K8ADF7"/>